<dbReference type="GO" id="GO:1901678">
    <property type="term" value="P:iron coordination entity transport"/>
    <property type="evidence" value="ECO:0007669"/>
    <property type="project" value="UniProtKB-ARBA"/>
</dbReference>
<evidence type="ECO:0000256" key="2">
    <source>
        <dbReference type="ARBA" id="ARBA00008814"/>
    </source>
</evidence>
<evidence type="ECO:0000256" key="1">
    <source>
        <dbReference type="ARBA" id="ARBA00004196"/>
    </source>
</evidence>
<keyword evidence="4" id="KW-0406">Ion transport</keyword>
<name>A0A6I1EXJ4_9BURK</name>
<dbReference type="InterPro" id="IPR002491">
    <property type="entry name" value="ABC_transptr_periplasmic_BD"/>
</dbReference>
<sequence>MLFTRRTLGVAALSAVSLALLPASPAFGAETVEVNSLNGKNQPVKVTVPKDPKRIAIADYAVLDTLDHWGLAKDRIVAITQTTALPYLPEYFKKSPKMRNIGTLKEIDFEGLMAAEPDVIFISGRLQKKYDELSKIAPVVYMTIDRTKGTFESFAENHMNLAKIFGKEAEAKADIAHFEGRIEKIRKASEGKTAIVSLVTNSHVNLLGSQARCAIISNEFGFKNVAQDANANHGNEASFELLLKLNPDYFFVLDRDSAIARPGAKLAQDVLKNEIVDRTKAKKEGHIVYLSPAAWYLAEGGYTSLEIQFKDVEKALGLAQ</sequence>
<evidence type="ECO:0000256" key="3">
    <source>
        <dbReference type="ARBA" id="ARBA00022448"/>
    </source>
</evidence>
<keyword evidence="5 6" id="KW-0732">Signal</keyword>
<feature type="domain" description="Fe/B12 periplasmic-binding" evidence="7">
    <location>
        <begin position="54"/>
        <end position="320"/>
    </location>
</feature>
<dbReference type="InterPro" id="IPR051313">
    <property type="entry name" value="Bact_iron-sidero_bind"/>
</dbReference>
<comment type="subcellular location">
    <subcellularLocation>
        <location evidence="1">Cell envelope</location>
    </subcellularLocation>
</comment>
<evidence type="ECO:0000313" key="9">
    <source>
        <dbReference type="Proteomes" id="UP000430564"/>
    </source>
</evidence>
<dbReference type="EMBL" id="WEHX01000007">
    <property type="protein sequence ID" value="KAB7662500.1"/>
    <property type="molecule type" value="Genomic_DNA"/>
</dbReference>
<dbReference type="Gene3D" id="3.40.50.1980">
    <property type="entry name" value="Nitrogenase molybdenum iron protein domain"/>
    <property type="match status" value="2"/>
</dbReference>
<organism evidence="8 9">
    <name type="scientific">Sutterella seckii</name>
    <dbReference type="NCBI Taxonomy" id="1944635"/>
    <lineage>
        <taxon>Bacteria</taxon>
        <taxon>Pseudomonadati</taxon>
        <taxon>Pseudomonadota</taxon>
        <taxon>Betaproteobacteria</taxon>
        <taxon>Burkholderiales</taxon>
        <taxon>Sutterellaceae</taxon>
        <taxon>Sutterella</taxon>
    </lineage>
</organism>
<proteinExistence type="inferred from homology"/>
<evidence type="ECO:0000256" key="5">
    <source>
        <dbReference type="ARBA" id="ARBA00022729"/>
    </source>
</evidence>
<feature type="signal peptide" evidence="6">
    <location>
        <begin position="1"/>
        <end position="28"/>
    </location>
</feature>
<dbReference type="GO" id="GO:0030288">
    <property type="term" value="C:outer membrane-bounded periplasmic space"/>
    <property type="evidence" value="ECO:0007669"/>
    <property type="project" value="TreeGrafter"/>
</dbReference>
<dbReference type="AlphaFoldDB" id="A0A6I1EXJ4"/>
<dbReference type="PROSITE" id="PS50983">
    <property type="entry name" value="FE_B12_PBP"/>
    <property type="match status" value="1"/>
</dbReference>
<keyword evidence="3" id="KW-0813">Transport</keyword>
<comment type="caution">
    <text evidence="8">The sequence shown here is derived from an EMBL/GenBank/DDBJ whole genome shotgun (WGS) entry which is preliminary data.</text>
</comment>
<dbReference type="OrthoDB" id="63946at2"/>
<evidence type="ECO:0000256" key="4">
    <source>
        <dbReference type="ARBA" id="ARBA00022496"/>
    </source>
</evidence>
<comment type="similarity">
    <text evidence="2">Belongs to the bacterial solute-binding protein 8 family.</text>
</comment>
<gene>
    <name evidence="8" type="ORF">GBM95_02480</name>
</gene>
<dbReference type="Pfam" id="PF01497">
    <property type="entry name" value="Peripla_BP_2"/>
    <property type="match status" value="1"/>
</dbReference>
<reference evidence="8 9" key="1">
    <citation type="submission" date="2019-10" db="EMBL/GenBank/DDBJ databases">
        <title>Genome diversity of Sutterella seckii.</title>
        <authorList>
            <person name="Chaplin A.V."/>
            <person name="Sokolova S.R."/>
            <person name="Mosin K.A."/>
            <person name="Ivanova E.L."/>
            <person name="Kochetkova T.O."/>
            <person name="Goltsov A.Y."/>
            <person name="Trofimov D.Y."/>
            <person name="Efimov B.A."/>
        </authorList>
    </citation>
    <scope>NUCLEOTIDE SEQUENCE [LARGE SCALE GENOMIC DNA]</scope>
    <source>
        <strain evidence="8 9">ASD393</strain>
    </source>
</reference>
<dbReference type="PANTHER" id="PTHR30532">
    <property type="entry name" value="IRON III DICITRATE-BINDING PERIPLASMIC PROTEIN"/>
    <property type="match status" value="1"/>
</dbReference>
<feature type="chain" id="PRO_5026058487" evidence="6">
    <location>
        <begin position="29"/>
        <end position="320"/>
    </location>
</feature>
<evidence type="ECO:0000313" key="8">
    <source>
        <dbReference type="EMBL" id="KAB7662500.1"/>
    </source>
</evidence>
<dbReference type="InterPro" id="IPR033870">
    <property type="entry name" value="FatB"/>
</dbReference>
<keyword evidence="4" id="KW-0408">Iron</keyword>
<dbReference type="PANTHER" id="PTHR30532:SF28">
    <property type="entry name" value="PETROBACTIN-BINDING PROTEIN YCLQ"/>
    <property type="match status" value="1"/>
</dbReference>
<dbReference type="SUPFAM" id="SSF53807">
    <property type="entry name" value="Helical backbone' metal receptor"/>
    <property type="match status" value="1"/>
</dbReference>
<dbReference type="Proteomes" id="UP000430564">
    <property type="component" value="Unassembled WGS sequence"/>
</dbReference>
<evidence type="ECO:0000256" key="6">
    <source>
        <dbReference type="SAM" id="SignalP"/>
    </source>
</evidence>
<evidence type="ECO:0000259" key="7">
    <source>
        <dbReference type="PROSITE" id="PS50983"/>
    </source>
</evidence>
<protein>
    <submittedName>
        <fullName evidence="8">ABC transporter substrate-binding protein</fullName>
    </submittedName>
</protein>
<keyword evidence="4" id="KW-0410">Iron transport</keyword>
<accession>A0A6I1EXJ4</accession>
<dbReference type="CDD" id="cd01140">
    <property type="entry name" value="FatB"/>
    <property type="match status" value="1"/>
</dbReference>